<evidence type="ECO:0000256" key="1">
    <source>
        <dbReference type="SAM" id="MobiDB-lite"/>
    </source>
</evidence>
<proteinExistence type="predicted"/>
<feature type="compositionally biased region" description="Basic residues" evidence="1">
    <location>
        <begin position="48"/>
        <end position="69"/>
    </location>
</feature>
<keyword evidence="3" id="KW-1185">Reference proteome</keyword>
<sequence>MRDRSRKTQSLLDVTFCIAFSAGGLETAVNLSPKDNEEKAETKDTVAKPRKKNGHIKHRRRKHHSHRRDRSVSSDADLSPRPMPKAKKKKRKKSERKRRRHRSPSCSPSP</sequence>
<dbReference type="Proteomes" id="UP001059041">
    <property type="component" value="Linkage Group LG2"/>
</dbReference>
<evidence type="ECO:0000313" key="2">
    <source>
        <dbReference type="EMBL" id="KAI7813112.1"/>
    </source>
</evidence>
<feature type="compositionally biased region" description="Basic and acidic residues" evidence="1">
    <location>
        <begin position="34"/>
        <end position="47"/>
    </location>
</feature>
<evidence type="ECO:0000313" key="3">
    <source>
        <dbReference type="Proteomes" id="UP001059041"/>
    </source>
</evidence>
<reference evidence="2" key="1">
    <citation type="submission" date="2021-02" db="EMBL/GenBank/DDBJ databases">
        <title>Comparative genomics reveals that relaxation of natural selection precedes convergent phenotypic evolution of cavefish.</title>
        <authorList>
            <person name="Peng Z."/>
        </authorList>
    </citation>
    <scope>NUCLEOTIDE SEQUENCE</scope>
    <source>
        <tissue evidence="2">Muscle</tissue>
    </source>
</reference>
<dbReference type="EMBL" id="JAFHDT010000002">
    <property type="protein sequence ID" value="KAI7813112.1"/>
    <property type="molecule type" value="Genomic_DNA"/>
</dbReference>
<feature type="region of interest" description="Disordered" evidence="1">
    <location>
        <begin position="31"/>
        <end position="110"/>
    </location>
</feature>
<comment type="caution">
    <text evidence="2">The sequence shown here is derived from an EMBL/GenBank/DDBJ whole genome shotgun (WGS) entry which is preliminary data.</text>
</comment>
<feature type="compositionally biased region" description="Basic residues" evidence="1">
    <location>
        <begin position="84"/>
        <end position="103"/>
    </location>
</feature>
<protein>
    <submittedName>
        <fullName evidence="2">Uncharacterized protein</fullName>
    </submittedName>
</protein>
<organism evidence="2 3">
    <name type="scientific">Triplophysa rosa</name>
    <name type="common">Cave loach</name>
    <dbReference type="NCBI Taxonomy" id="992332"/>
    <lineage>
        <taxon>Eukaryota</taxon>
        <taxon>Metazoa</taxon>
        <taxon>Chordata</taxon>
        <taxon>Craniata</taxon>
        <taxon>Vertebrata</taxon>
        <taxon>Euteleostomi</taxon>
        <taxon>Actinopterygii</taxon>
        <taxon>Neopterygii</taxon>
        <taxon>Teleostei</taxon>
        <taxon>Ostariophysi</taxon>
        <taxon>Cypriniformes</taxon>
        <taxon>Nemacheilidae</taxon>
        <taxon>Triplophysa</taxon>
    </lineage>
</organism>
<accession>A0A9W7X2V0</accession>
<name>A0A9W7X2V0_TRIRA</name>
<feature type="non-terminal residue" evidence="2">
    <location>
        <position position="1"/>
    </location>
</feature>
<dbReference type="AlphaFoldDB" id="A0A9W7X2V0"/>
<gene>
    <name evidence="2" type="ORF">IRJ41_014391</name>
</gene>